<evidence type="ECO:0008006" key="4">
    <source>
        <dbReference type="Google" id="ProtNLM"/>
    </source>
</evidence>
<keyword evidence="1" id="KW-0812">Transmembrane</keyword>
<gene>
    <name evidence="2" type="ORF">JOC28_001661</name>
</gene>
<evidence type="ECO:0000256" key="1">
    <source>
        <dbReference type="SAM" id="Phobius"/>
    </source>
</evidence>
<evidence type="ECO:0000313" key="2">
    <source>
        <dbReference type="EMBL" id="MBM7643359.1"/>
    </source>
</evidence>
<keyword evidence="1" id="KW-0472">Membrane</keyword>
<keyword evidence="1" id="KW-1133">Transmembrane helix</keyword>
<proteinExistence type="predicted"/>
<sequence length="257" mass="29172">MLSIFTPVFESVWKRKETKIFLAFAILFPTLFFATTFAPKGSNFMVPTVYDGYLMSYVAISSLIFDASVSFILPTLALFYLTFTVFRGEVDSHTMFLYKDINRRSILGAKLLSLFMIIVMYMGLFLLIMCFYYYIRIGHMDYATMTFWDHIDPTSNTAFIHTVLTGIFDMIVSVLLAACLSLYKGVGVTMTFSFVYSIGSAIAGVLGFSWLFPRRDVNFLYDGGSLAVSLGTSTLVTLIYASLLVFLSLKFFKRMEY</sequence>
<keyword evidence="3" id="KW-1185">Reference proteome</keyword>
<name>A0ABS2PTJ9_9STRE</name>
<feature type="transmembrane region" description="Helical" evidence="1">
    <location>
        <begin position="194"/>
        <end position="212"/>
    </location>
</feature>
<feature type="transmembrane region" description="Helical" evidence="1">
    <location>
        <begin position="20"/>
        <end position="38"/>
    </location>
</feature>
<feature type="transmembrane region" description="Helical" evidence="1">
    <location>
        <begin position="158"/>
        <end position="182"/>
    </location>
</feature>
<feature type="transmembrane region" description="Helical" evidence="1">
    <location>
        <begin position="107"/>
        <end position="135"/>
    </location>
</feature>
<dbReference type="EMBL" id="JAFBEH010000039">
    <property type="protein sequence ID" value="MBM7643359.1"/>
    <property type="molecule type" value="Genomic_DNA"/>
</dbReference>
<evidence type="ECO:0000313" key="3">
    <source>
        <dbReference type="Proteomes" id="UP000697472"/>
    </source>
</evidence>
<organism evidence="2 3">
    <name type="scientific">Streptococcus loxodontisalivarius</name>
    <dbReference type="NCBI Taxonomy" id="1349415"/>
    <lineage>
        <taxon>Bacteria</taxon>
        <taxon>Bacillati</taxon>
        <taxon>Bacillota</taxon>
        <taxon>Bacilli</taxon>
        <taxon>Lactobacillales</taxon>
        <taxon>Streptococcaceae</taxon>
        <taxon>Streptococcus</taxon>
    </lineage>
</organism>
<feature type="transmembrane region" description="Helical" evidence="1">
    <location>
        <begin position="58"/>
        <end position="86"/>
    </location>
</feature>
<protein>
    <recommendedName>
        <fullName evidence="4">ABC transporter permease</fullName>
    </recommendedName>
</protein>
<dbReference type="RefSeq" id="WP_205010218.1">
    <property type="nucleotide sequence ID" value="NZ_JAFBEH010000039.1"/>
</dbReference>
<comment type="caution">
    <text evidence="2">The sequence shown here is derived from an EMBL/GenBank/DDBJ whole genome shotgun (WGS) entry which is preliminary data.</text>
</comment>
<reference evidence="2 3" key="1">
    <citation type="submission" date="2021-01" db="EMBL/GenBank/DDBJ databases">
        <title>Genomic Encyclopedia of Type Strains, Phase IV (KMG-IV): sequencing the most valuable type-strain genomes for metagenomic binning, comparative biology and taxonomic classification.</title>
        <authorList>
            <person name="Goeker M."/>
        </authorList>
    </citation>
    <scope>NUCLEOTIDE SEQUENCE [LARGE SCALE GENOMIC DNA]</scope>
    <source>
        <strain evidence="2 3">DSM 27382</strain>
    </source>
</reference>
<feature type="transmembrane region" description="Helical" evidence="1">
    <location>
        <begin position="224"/>
        <end position="249"/>
    </location>
</feature>
<dbReference type="Proteomes" id="UP000697472">
    <property type="component" value="Unassembled WGS sequence"/>
</dbReference>
<accession>A0ABS2PTJ9</accession>